<evidence type="ECO:0000313" key="3">
    <source>
        <dbReference type="Proteomes" id="UP000282977"/>
    </source>
</evidence>
<sequence>MPRQHPLSMAAGIMPEATPLQLVEAAARAGFDYGGMWIDAADWTAQTTREVKAALAATGLPLLDVEVVWIQPGPPNPDHLRIVDIGLELGARNVLCVSSDPNEGATRDKLALLMDHVGDAPIRINLEFGIFTEVKTIQQASRILDAIGSPVGGLLIDSLHWRRSGGTLADVAAIPSRWLSYAQLCDAPDPGADPADAAAILEEALDGRVAMGAGGLPLNDLADILPPALPIAIEERSRALREGFPDLNARAAELLRTSRAWMAS</sequence>
<proteinExistence type="predicted"/>
<dbReference type="PANTHER" id="PTHR12110:SF48">
    <property type="entry name" value="BLL3656 PROTEIN"/>
    <property type="match status" value="1"/>
</dbReference>
<name>A0A437J5D8_9SPHN</name>
<dbReference type="Proteomes" id="UP000282977">
    <property type="component" value="Unassembled WGS sequence"/>
</dbReference>
<dbReference type="RefSeq" id="WP_127691234.1">
    <property type="nucleotide sequence ID" value="NZ_RZUL01000004.1"/>
</dbReference>
<feature type="domain" description="Xylose isomerase-like TIM barrel" evidence="1">
    <location>
        <begin position="23"/>
        <end position="225"/>
    </location>
</feature>
<keyword evidence="3" id="KW-1185">Reference proteome</keyword>
<accession>A0A437J5D8</accession>
<dbReference type="GO" id="GO:0016853">
    <property type="term" value="F:isomerase activity"/>
    <property type="evidence" value="ECO:0007669"/>
    <property type="project" value="UniProtKB-KW"/>
</dbReference>
<evidence type="ECO:0000259" key="1">
    <source>
        <dbReference type="Pfam" id="PF01261"/>
    </source>
</evidence>
<reference evidence="2 3" key="1">
    <citation type="submission" date="2019-01" db="EMBL/GenBank/DDBJ databases">
        <authorList>
            <person name="Chen W.-M."/>
        </authorList>
    </citation>
    <scope>NUCLEOTIDE SEQUENCE [LARGE SCALE GENOMIC DNA]</scope>
    <source>
        <strain evidence="2 3">TLA-22</strain>
    </source>
</reference>
<keyword evidence="2" id="KW-0413">Isomerase</keyword>
<dbReference type="PANTHER" id="PTHR12110">
    <property type="entry name" value="HYDROXYPYRUVATE ISOMERASE"/>
    <property type="match status" value="1"/>
</dbReference>
<protein>
    <submittedName>
        <fullName evidence="2">Sugar phosphate isomerase/epimerase</fullName>
    </submittedName>
</protein>
<dbReference type="Gene3D" id="3.20.20.150">
    <property type="entry name" value="Divalent-metal-dependent TIM barrel enzymes"/>
    <property type="match status" value="1"/>
</dbReference>
<gene>
    <name evidence="2" type="ORF">ENE74_12305</name>
</gene>
<dbReference type="OrthoDB" id="9072761at2"/>
<dbReference type="Pfam" id="PF01261">
    <property type="entry name" value="AP_endonuc_2"/>
    <property type="match status" value="1"/>
</dbReference>
<comment type="caution">
    <text evidence="2">The sequence shown here is derived from an EMBL/GenBank/DDBJ whole genome shotgun (WGS) entry which is preliminary data.</text>
</comment>
<dbReference type="AlphaFoldDB" id="A0A437J5D8"/>
<dbReference type="InterPro" id="IPR050312">
    <property type="entry name" value="IolE/XylAMocC-like"/>
</dbReference>
<dbReference type="InterPro" id="IPR013022">
    <property type="entry name" value="Xyl_isomerase-like_TIM-brl"/>
</dbReference>
<dbReference type="SUPFAM" id="SSF51658">
    <property type="entry name" value="Xylose isomerase-like"/>
    <property type="match status" value="1"/>
</dbReference>
<dbReference type="InterPro" id="IPR036237">
    <property type="entry name" value="Xyl_isomerase-like_sf"/>
</dbReference>
<organism evidence="2 3">
    <name type="scientific">Sphingobium algorifonticola</name>
    <dbReference type="NCBI Taxonomy" id="2008318"/>
    <lineage>
        <taxon>Bacteria</taxon>
        <taxon>Pseudomonadati</taxon>
        <taxon>Pseudomonadota</taxon>
        <taxon>Alphaproteobacteria</taxon>
        <taxon>Sphingomonadales</taxon>
        <taxon>Sphingomonadaceae</taxon>
        <taxon>Sphingobium</taxon>
    </lineage>
</organism>
<evidence type="ECO:0000313" key="2">
    <source>
        <dbReference type="EMBL" id="RVT40138.1"/>
    </source>
</evidence>
<dbReference type="EMBL" id="RZUL01000004">
    <property type="protein sequence ID" value="RVT40138.1"/>
    <property type="molecule type" value="Genomic_DNA"/>
</dbReference>